<evidence type="ECO:0000256" key="1">
    <source>
        <dbReference type="SAM" id="MobiDB-lite"/>
    </source>
</evidence>
<dbReference type="Proteomes" id="UP000681722">
    <property type="component" value="Unassembled WGS sequence"/>
</dbReference>
<dbReference type="Proteomes" id="UP000682733">
    <property type="component" value="Unassembled WGS sequence"/>
</dbReference>
<dbReference type="Proteomes" id="UP000663829">
    <property type="component" value="Unassembled WGS sequence"/>
</dbReference>
<dbReference type="EMBL" id="CAJNOQ010004055">
    <property type="protein sequence ID" value="CAF1042678.1"/>
    <property type="molecule type" value="Genomic_DNA"/>
</dbReference>
<sequence>MSGETAQLLQKTIYGDISDPVVPTPYIKVSDEKFELFADWQLITETTNPATALAVLLSLYNIFEIKFTKNNCASHLLYGIIFQDGNELGKSLRTVLSSWDYIFENRTQGPQMQKRNDIHDVYTQATQSSKSPDNRMNNYSFSSERTTTSSRQLFSPTIERRQKQIQRIVQEVKNDINRELHDLSSDSSEKSEAATSTETIQDLSSSITTNNESTLLEDIISFDPVLTTNNEENEDSAYRHVSYEWGCRYFHIRSHSTTCRGMFRIS</sequence>
<feature type="region of interest" description="Disordered" evidence="1">
    <location>
        <begin position="179"/>
        <end position="206"/>
    </location>
</feature>
<accession>A0A814JVQ5</accession>
<name>A0A814JVQ5_9BILA</name>
<evidence type="ECO:0000313" key="4">
    <source>
        <dbReference type="EMBL" id="CAF3744786.1"/>
    </source>
</evidence>
<evidence type="ECO:0000313" key="3">
    <source>
        <dbReference type="EMBL" id="CAF1042678.1"/>
    </source>
</evidence>
<protein>
    <submittedName>
        <fullName evidence="3">Uncharacterized protein</fullName>
    </submittedName>
</protein>
<dbReference type="Proteomes" id="UP000677228">
    <property type="component" value="Unassembled WGS sequence"/>
</dbReference>
<feature type="compositionally biased region" description="Polar residues" evidence="1">
    <location>
        <begin position="125"/>
        <end position="139"/>
    </location>
</feature>
<comment type="caution">
    <text evidence="3">The sequence shown here is derived from an EMBL/GenBank/DDBJ whole genome shotgun (WGS) entry which is preliminary data.</text>
</comment>
<evidence type="ECO:0000313" key="6">
    <source>
        <dbReference type="Proteomes" id="UP000663829"/>
    </source>
</evidence>
<feature type="compositionally biased region" description="Basic and acidic residues" evidence="1">
    <location>
        <begin position="179"/>
        <end position="192"/>
    </location>
</feature>
<organism evidence="3 6">
    <name type="scientific">Didymodactylos carnosus</name>
    <dbReference type="NCBI Taxonomy" id="1234261"/>
    <lineage>
        <taxon>Eukaryota</taxon>
        <taxon>Metazoa</taxon>
        <taxon>Spiralia</taxon>
        <taxon>Gnathifera</taxon>
        <taxon>Rotifera</taxon>
        <taxon>Eurotatoria</taxon>
        <taxon>Bdelloidea</taxon>
        <taxon>Philodinida</taxon>
        <taxon>Philodinidae</taxon>
        <taxon>Didymodactylos</taxon>
    </lineage>
</organism>
<dbReference type="OrthoDB" id="10611867at2759"/>
<gene>
    <name evidence="3" type="ORF">GPM918_LOCUS15862</name>
    <name evidence="2" type="ORF">OVA965_LOCUS13227</name>
    <name evidence="5" type="ORF">SRO942_LOCUS15862</name>
    <name evidence="4" type="ORF">TMI583_LOCUS13230</name>
</gene>
<dbReference type="EMBL" id="CAJOBC010004055">
    <property type="protein sequence ID" value="CAF3812826.1"/>
    <property type="molecule type" value="Genomic_DNA"/>
</dbReference>
<reference evidence="3" key="1">
    <citation type="submission" date="2021-02" db="EMBL/GenBank/DDBJ databases">
        <authorList>
            <person name="Nowell W R."/>
        </authorList>
    </citation>
    <scope>NUCLEOTIDE SEQUENCE</scope>
</reference>
<dbReference type="EMBL" id="CAJNOK010005473">
    <property type="protein sequence ID" value="CAF0973569.1"/>
    <property type="molecule type" value="Genomic_DNA"/>
</dbReference>
<proteinExistence type="predicted"/>
<keyword evidence="6" id="KW-1185">Reference proteome</keyword>
<evidence type="ECO:0000313" key="5">
    <source>
        <dbReference type="EMBL" id="CAF3812826.1"/>
    </source>
</evidence>
<evidence type="ECO:0000313" key="2">
    <source>
        <dbReference type="EMBL" id="CAF0973569.1"/>
    </source>
</evidence>
<feature type="region of interest" description="Disordered" evidence="1">
    <location>
        <begin position="125"/>
        <end position="146"/>
    </location>
</feature>
<dbReference type="EMBL" id="CAJOBA010005479">
    <property type="protein sequence ID" value="CAF3744786.1"/>
    <property type="molecule type" value="Genomic_DNA"/>
</dbReference>
<dbReference type="AlphaFoldDB" id="A0A814JVQ5"/>